<name>Q0BZK8_HYPNA</name>
<evidence type="ECO:0000256" key="1">
    <source>
        <dbReference type="ARBA" id="ARBA00004141"/>
    </source>
</evidence>
<feature type="transmembrane region" description="Helical" evidence="6">
    <location>
        <begin position="262"/>
        <end position="279"/>
    </location>
</feature>
<feature type="transmembrane region" description="Helical" evidence="6">
    <location>
        <begin position="201"/>
        <end position="223"/>
    </location>
</feature>
<dbReference type="InterPro" id="IPR036259">
    <property type="entry name" value="MFS_trans_sf"/>
</dbReference>
<reference evidence="8 9" key="1">
    <citation type="journal article" date="2006" name="J. Bacteriol.">
        <title>Comparative genomic evidence for a close relationship between the dimorphic prosthecate bacteria Hyphomonas neptunium and Caulobacter crescentus.</title>
        <authorList>
            <person name="Badger J.H."/>
            <person name="Hoover T.R."/>
            <person name="Brun Y.V."/>
            <person name="Weiner R.M."/>
            <person name="Laub M.T."/>
            <person name="Alexandre G."/>
            <person name="Mrazek J."/>
            <person name="Ren Q."/>
            <person name="Paulsen I.T."/>
            <person name="Nelson K.E."/>
            <person name="Khouri H.M."/>
            <person name="Radune D."/>
            <person name="Sosa J."/>
            <person name="Dodson R.J."/>
            <person name="Sullivan S.A."/>
            <person name="Rosovitz M.J."/>
            <person name="Madupu R."/>
            <person name="Brinkac L.M."/>
            <person name="Durkin A.S."/>
            <person name="Daugherty S.C."/>
            <person name="Kothari S.P."/>
            <person name="Giglio M.G."/>
            <person name="Zhou L."/>
            <person name="Haft D.H."/>
            <person name="Selengut J.D."/>
            <person name="Davidsen T.M."/>
            <person name="Yang Q."/>
            <person name="Zafar N."/>
            <person name="Ward N.L."/>
        </authorList>
    </citation>
    <scope>NUCLEOTIDE SEQUENCE [LARGE SCALE GENOMIC DNA]</scope>
    <source>
        <strain evidence="8 9">ATCC 15444</strain>
    </source>
</reference>
<sequence length="469" mass="49494">MTASSFLNIRPAYCFNRNDLKSGSFMSPTLLPPGTAADPQQRVRVTLWLLLIVNAFNFVDRQIVNILAEPIKNDLGLNDTQIGLMTGLAFAVVYTSLGIPIARWADNPKSNRVGIIAGSLAIWSGMTAICGVAQNFWQMLLARIGVGIGEAGCTPASHSLIGDTVPPEKRGSAIAFFGLGIPIGSLFGMVIGGVLADAVGWRIAFMAVGVPGVILALLLWFLVKEPRKDGTLAEAAARLKQSQAAPRASIRETIAEVLSSKVFIYATLGASFVAFLGYGKGVWNGIFLIRTHGLSLTEVGLLYGVSAGLGGVAGTWLGGWTSDKFGIRKPVHYMLAPAVAMLLTVPILLIGYAGPVWVAIPMLCLSAALSGVYYAPTFGCVQLLISPASRAVAVSLMLFTLNLIGLGLGPLLFGILSDLLAPMAGSESVRWSLYVAGCMGVIPAVLYWLASKNIGRELNEKAARDTALS</sequence>
<feature type="transmembrane region" description="Helical" evidence="6">
    <location>
        <begin position="359"/>
        <end position="385"/>
    </location>
</feature>
<dbReference type="PANTHER" id="PTHR23505">
    <property type="entry name" value="SPINSTER"/>
    <property type="match status" value="1"/>
</dbReference>
<dbReference type="Pfam" id="PF07690">
    <property type="entry name" value="MFS_1"/>
    <property type="match status" value="1"/>
</dbReference>
<accession>Q0BZK8</accession>
<feature type="transmembrane region" description="Helical" evidence="6">
    <location>
        <begin position="82"/>
        <end position="101"/>
    </location>
</feature>
<evidence type="ECO:0000259" key="7">
    <source>
        <dbReference type="PROSITE" id="PS50850"/>
    </source>
</evidence>
<dbReference type="InterPro" id="IPR044770">
    <property type="entry name" value="MFS_spinster-like"/>
</dbReference>
<feature type="transmembrane region" description="Helical" evidence="6">
    <location>
        <begin position="431"/>
        <end position="450"/>
    </location>
</feature>
<proteinExistence type="predicted"/>
<dbReference type="HOGENOM" id="CLU_001265_5_12_5"/>
<dbReference type="InterPro" id="IPR011701">
    <property type="entry name" value="MFS"/>
</dbReference>
<evidence type="ECO:0000313" key="9">
    <source>
        <dbReference type="Proteomes" id="UP000001959"/>
    </source>
</evidence>
<dbReference type="SUPFAM" id="SSF103473">
    <property type="entry name" value="MFS general substrate transporter"/>
    <property type="match status" value="1"/>
</dbReference>
<feature type="transmembrane region" description="Helical" evidence="6">
    <location>
        <begin position="173"/>
        <end position="195"/>
    </location>
</feature>
<feature type="transmembrane region" description="Helical" evidence="6">
    <location>
        <begin position="113"/>
        <end position="134"/>
    </location>
</feature>
<dbReference type="STRING" id="228405.HNE_2390"/>
<keyword evidence="9" id="KW-1185">Reference proteome</keyword>
<dbReference type="EMBL" id="CP000158">
    <property type="protein sequence ID" value="ABI78160.1"/>
    <property type="molecule type" value="Genomic_DNA"/>
</dbReference>
<feature type="transmembrane region" description="Helical" evidence="6">
    <location>
        <begin position="299"/>
        <end position="319"/>
    </location>
</feature>
<dbReference type="CDD" id="cd17328">
    <property type="entry name" value="MFS_spinster_like"/>
    <property type="match status" value="1"/>
</dbReference>
<feature type="transmembrane region" description="Helical" evidence="6">
    <location>
        <begin position="331"/>
        <end position="353"/>
    </location>
</feature>
<keyword evidence="4 6" id="KW-1133">Transmembrane helix</keyword>
<evidence type="ECO:0000256" key="2">
    <source>
        <dbReference type="ARBA" id="ARBA00022448"/>
    </source>
</evidence>
<gene>
    <name evidence="8" type="ordered locus">HNE_2390</name>
</gene>
<comment type="subcellular location">
    <subcellularLocation>
        <location evidence="1">Membrane</location>
        <topology evidence="1">Multi-pass membrane protein</topology>
    </subcellularLocation>
</comment>
<evidence type="ECO:0000256" key="6">
    <source>
        <dbReference type="SAM" id="Phobius"/>
    </source>
</evidence>
<evidence type="ECO:0000313" key="8">
    <source>
        <dbReference type="EMBL" id="ABI78160.1"/>
    </source>
</evidence>
<dbReference type="KEGG" id="hne:HNE_2390"/>
<dbReference type="PANTHER" id="PTHR23505:SF79">
    <property type="entry name" value="PROTEIN SPINSTER"/>
    <property type="match status" value="1"/>
</dbReference>
<keyword evidence="5 6" id="KW-0472">Membrane</keyword>
<keyword evidence="2" id="KW-0813">Transport</keyword>
<dbReference type="Proteomes" id="UP000001959">
    <property type="component" value="Chromosome"/>
</dbReference>
<feature type="domain" description="Major facilitator superfamily (MFS) profile" evidence="7">
    <location>
        <begin position="46"/>
        <end position="455"/>
    </location>
</feature>
<dbReference type="PROSITE" id="PS50850">
    <property type="entry name" value="MFS"/>
    <property type="match status" value="1"/>
</dbReference>
<dbReference type="AlphaFoldDB" id="Q0BZK8"/>
<dbReference type="InterPro" id="IPR020846">
    <property type="entry name" value="MFS_dom"/>
</dbReference>
<dbReference type="Gene3D" id="1.20.1250.20">
    <property type="entry name" value="MFS general substrate transporter like domains"/>
    <property type="match status" value="1"/>
</dbReference>
<evidence type="ECO:0000256" key="3">
    <source>
        <dbReference type="ARBA" id="ARBA00022692"/>
    </source>
</evidence>
<organism evidence="8 9">
    <name type="scientific">Hyphomonas neptunium (strain ATCC 15444)</name>
    <dbReference type="NCBI Taxonomy" id="228405"/>
    <lineage>
        <taxon>Bacteria</taxon>
        <taxon>Pseudomonadati</taxon>
        <taxon>Pseudomonadota</taxon>
        <taxon>Alphaproteobacteria</taxon>
        <taxon>Hyphomonadales</taxon>
        <taxon>Hyphomonadaceae</taxon>
        <taxon>Hyphomonas</taxon>
    </lineage>
</organism>
<feature type="transmembrane region" description="Helical" evidence="6">
    <location>
        <begin position="392"/>
        <end position="416"/>
    </location>
</feature>
<dbReference type="GO" id="GO:0022857">
    <property type="term" value="F:transmembrane transporter activity"/>
    <property type="evidence" value="ECO:0007669"/>
    <property type="project" value="InterPro"/>
</dbReference>
<protein>
    <submittedName>
        <fullName evidence="8">Transporter, major facilitator family</fullName>
    </submittedName>
</protein>
<keyword evidence="3 6" id="KW-0812">Transmembrane</keyword>
<dbReference type="eggNOG" id="COG2814">
    <property type="taxonomic scope" value="Bacteria"/>
</dbReference>
<dbReference type="GO" id="GO:0016020">
    <property type="term" value="C:membrane"/>
    <property type="evidence" value="ECO:0007669"/>
    <property type="project" value="UniProtKB-SubCell"/>
</dbReference>
<evidence type="ECO:0000256" key="5">
    <source>
        <dbReference type="ARBA" id="ARBA00023136"/>
    </source>
</evidence>
<evidence type="ECO:0000256" key="4">
    <source>
        <dbReference type="ARBA" id="ARBA00022989"/>
    </source>
</evidence>